<sequence length="117" mass="13222">MNSYESQARLFNKERNMLKCSDPTKNKGYPFDCASEKLKLNGPTVHETIAQYGQMSWFKFDDEVEIESRADSIVCGVVQGWLLGTWRVNSTAENLKNGYSSITDTGEVESARWARTG</sequence>
<dbReference type="VEuPathDB" id="FungiDB:MELLADRAFT_105215"/>
<keyword evidence="2" id="KW-1185">Reference proteome</keyword>
<reference evidence="2" key="1">
    <citation type="journal article" date="2011" name="Proc. Natl. Acad. Sci. U.S.A.">
        <title>Obligate biotrophy features unraveled by the genomic analysis of rust fungi.</title>
        <authorList>
            <person name="Duplessis S."/>
            <person name="Cuomo C.A."/>
            <person name="Lin Y.-C."/>
            <person name="Aerts A."/>
            <person name="Tisserant E."/>
            <person name="Veneault-Fourrey C."/>
            <person name="Joly D.L."/>
            <person name="Hacquard S."/>
            <person name="Amselem J."/>
            <person name="Cantarel B.L."/>
            <person name="Chiu R."/>
            <person name="Coutinho P.M."/>
            <person name="Feau N."/>
            <person name="Field M."/>
            <person name="Frey P."/>
            <person name="Gelhaye E."/>
            <person name="Goldberg J."/>
            <person name="Grabherr M.G."/>
            <person name="Kodira C.D."/>
            <person name="Kohler A."/>
            <person name="Kuees U."/>
            <person name="Lindquist E.A."/>
            <person name="Lucas S.M."/>
            <person name="Mago R."/>
            <person name="Mauceli E."/>
            <person name="Morin E."/>
            <person name="Murat C."/>
            <person name="Pangilinan J.L."/>
            <person name="Park R."/>
            <person name="Pearson M."/>
            <person name="Quesneville H."/>
            <person name="Rouhier N."/>
            <person name="Sakthikumar S."/>
            <person name="Salamov A.A."/>
            <person name="Schmutz J."/>
            <person name="Selles B."/>
            <person name="Shapiro H."/>
            <person name="Tanguay P."/>
            <person name="Tuskan G.A."/>
            <person name="Henrissat B."/>
            <person name="Van de Peer Y."/>
            <person name="Rouze P."/>
            <person name="Ellis J.G."/>
            <person name="Dodds P.N."/>
            <person name="Schein J.E."/>
            <person name="Zhong S."/>
            <person name="Hamelin R.C."/>
            <person name="Grigoriev I.V."/>
            <person name="Szabo L.J."/>
            <person name="Martin F."/>
        </authorList>
    </citation>
    <scope>NUCLEOTIDE SEQUENCE [LARGE SCALE GENOMIC DNA]</scope>
    <source>
        <strain evidence="2">98AG31 / pathotype 3-4-7</strain>
    </source>
</reference>
<dbReference type="RefSeq" id="XP_007408503.1">
    <property type="nucleotide sequence ID" value="XM_007408441.1"/>
</dbReference>
<protein>
    <submittedName>
        <fullName evidence="1">Uncharacterized protein</fullName>
    </submittedName>
</protein>
<dbReference type="HOGENOM" id="CLU_2085338_0_0_1"/>
<dbReference type="KEGG" id="mlr:MELLADRAFT_105215"/>
<evidence type="ECO:0000313" key="2">
    <source>
        <dbReference type="Proteomes" id="UP000001072"/>
    </source>
</evidence>
<accession>F4RH25</accession>
<dbReference type="AlphaFoldDB" id="F4RH25"/>
<organism evidence="2">
    <name type="scientific">Melampsora larici-populina (strain 98AG31 / pathotype 3-4-7)</name>
    <name type="common">Poplar leaf rust fungus</name>
    <dbReference type="NCBI Taxonomy" id="747676"/>
    <lineage>
        <taxon>Eukaryota</taxon>
        <taxon>Fungi</taxon>
        <taxon>Dikarya</taxon>
        <taxon>Basidiomycota</taxon>
        <taxon>Pucciniomycotina</taxon>
        <taxon>Pucciniomycetes</taxon>
        <taxon>Pucciniales</taxon>
        <taxon>Melampsoraceae</taxon>
        <taxon>Melampsora</taxon>
    </lineage>
</organism>
<dbReference type="EMBL" id="GL883101">
    <property type="protein sequence ID" value="EGG08305.1"/>
    <property type="molecule type" value="Genomic_DNA"/>
</dbReference>
<name>F4RH25_MELLP</name>
<proteinExistence type="predicted"/>
<evidence type="ECO:0000313" key="1">
    <source>
        <dbReference type="EMBL" id="EGG08305.1"/>
    </source>
</evidence>
<dbReference type="Proteomes" id="UP000001072">
    <property type="component" value="Unassembled WGS sequence"/>
</dbReference>
<dbReference type="InParanoid" id="F4RH25"/>
<gene>
    <name evidence="1" type="ORF">MELLADRAFT_105215</name>
</gene>
<dbReference type="GeneID" id="18922530"/>